<evidence type="ECO:0000256" key="3">
    <source>
        <dbReference type="ARBA" id="ARBA00022475"/>
    </source>
</evidence>
<evidence type="ECO:0000256" key="7">
    <source>
        <dbReference type="ARBA" id="ARBA00022771"/>
    </source>
</evidence>
<accession>A0A7S4T9N6</accession>
<evidence type="ECO:0000256" key="11">
    <source>
        <dbReference type="SAM" id="Phobius"/>
    </source>
</evidence>
<evidence type="ECO:0000256" key="9">
    <source>
        <dbReference type="ARBA" id="ARBA00023136"/>
    </source>
</evidence>
<organism evidence="13">
    <name type="scientific">Ditylum brightwellii</name>
    <dbReference type="NCBI Taxonomy" id="49249"/>
    <lineage>
        <taxon>Eukaryota</taxon>
        <taxon>Sar</taxon>
        <taxon>Stramenopiles</taxon>
        <taxon>Ochrophyta</taxon>
        <taxon>Bacillariophyta</taxon>
        <taxon>Mediophyceae</taxon>
        <taxon>Lithodesmiophycidae</taxon>
        <taxon>Lithodesmiales</taxon>
        <taxon>Lithodesmiaceae</taxon>
        <taxon>Ditylum</taxon>
    </lineage>
</organism>
<feature type="transmembrane region" description="Helical" evidence="11">
    <location>
        <begin position="353"/>
        <end position="376"/>
    </location>
</feature>
<evidence type="ECO:0000256" key="4">
    <source>
        <dbReference type="ARBA" id="ARBA00022490"/>
    </source>
</evidence>
<feature type="transmembrane region" description="Helical" evidence="11">
    <location>
        <begin position="220"/>
        <end position="238"/>
    </location>
</feature>
<keyword evidence="7" id="KW-0863">Zinc-finger</keyword>
<evidence type="ECO:0000256" key="8">
    <source>
        <dbReference type="ARBA" id="ARBA00022833"/>
    </source>
</evidence>
<proteinExistence type="predicted"/>
<dbReference type="PANTHER" id="PTHR15135">
    <property type="entry name" value="STAC"/>
    <property type="match status" value="1"/>
</dbReference>
<evidence type="ECO:0000313" key="13">
    <source>
        <dbReference type="EMBL" id="CAE4668095.1"/>
    </source>
</evidence>
<evidence type="ECO:0000256" key="1">
    <source>
        <dbReference type="ARBA" id="ARBA00004413"/>
    </source>
</evidence>
<dbReference type="Pfam" id="PF00130">
    <property type="entry name" value="C1_1"/>
    <property type="match status" value="1"/>
</dbReference>
<feature type="region of interest" description="Disordered" evidence="10">
    <location>
        <begin position="381"/>
        <end position="467"/>
    </location>
</feature>
<dbReference type="InterPro" id="IPR046349">
    <property type="entry name" value="C1-like_sf"/>
</dbReference>
<feature type="compositionally biased region" description="Basic and acidic residues" evidence="10">
    <location>
        <begin position="420"/>
        <end position="436"/>
    </location>
</feature>
<dbReference type="GO" id="GO:0008270">
    <property type="term" value="F:zinc ion binding"/>
    <property type="evidence" value="ECO:0007669"/>
    <property type="project" value="UniProtKB-KW"/>
</dbReference>
<dbReference type="PANTHER" id="PTHR15135:SF7">
    <property type="entry name" value="STAC-LIKE, ISOFORM J"/>
    <property type="match status" value="1"/>
</dbReference>
<feature type="domain" description="Phorbol-ester/DAG-type" evidence="12">
    <location>
        <begin position="70"/>
        <end position="120"/>
    </location>
</feature>
<protein>
    <recommendedName>
        <fullName evidence="12">Phorbol-ester/DAG-type domain-containing protein</fullName>
    </recommendedName>
</protein>
<keyword evidence="5" id="KW-0479">Metal-binding</keyword>
<dbReference type="PROSITE" id="PS50081">
    <property type="entry name" value="ZF_DAG_PE_2"/>
    <property type="match status" value="1"/>
</dbReference>
<name>A0A7S4T9N6_9STRA</name>
<evidence type="ECO:0000259" key="12">
    <source>
        <dbReference type="PROSITE" id="PS50081"/>
    </source>
</evidence>
<evidence type="ECO:0000256" key="10">
    <source>
        <dbReference type="SAM" id="MobiDB-lite"/>
    </source>
</evidence>
<keyword evidence="4" id="KW-0963">Cytoplasm</keyword>
<dbReference type="SUPFAM" id="SSF57889">
    <property type="entry name" value="Cysteine-rich domain"/>
    <property type="match status" value="1"/>
</dbReference>
<keyword evidence="6" id="KW-0677">Repeat</keyword>
<dbReference type="SMART" id="SM00109">
    <property type="entry name" value="C1"/>
    <property type="match status" value="1"/>
</dbReference>
<evidence type="ECO:0000256" key="2">
    <source>
        <dbReference type="ARBA" id="ARBA00004496"/>
    </source>
</evidence>
<reference evidence="13" key="1">
    <citation type="submission" date="2021-01" db="EMBL/GenBank/DDBJ databases">
        <authorList>
            <person name="Corre E."/>
            <person name="Pelletier E."/>
            <person name="Niang G."/>
            <person name="Scheremetjew M."/>
            <person name="Finn R."/>
            <person name="Kale V."/>
            <person name="Holt S."/>
            <person name="Cochrane G."/>
            <person name="Meng A."/>
            <person name="Brown T."/>
            <person name="Cohen L."/>
        </authorList>
    </citation>
    <scope>NUCLEOTIDE SEQUENCE</scope>
    <source>
        <strain evidence="13">GSO104</strain>
    </source>
</reference>
<keyword evidence="8" id="KW-0862">Zinc</keyword>
<evidence type="ECO:0000256" key="5">
    <source>
        <dbReference type="ARBA" id="ARBA00022723"/>
    </source>
</evidence>
<feature type="compositionally biased region" description="Polar residues" evidence="10">
    <location>
        <begin position="381"/>
        <end position="392"/>
    </location>
</feature>
<gene>
    <name evidence="13" type="ORF">DBRI00130_LOCUS43778</name>
</gene>
<dbReference type="GO" id="GO:0005886">
    <property type="term" value="C:plasma membrane"/>
    <property type="evidence" value="ECO:0007669"/>
    <property type="project" value="UniProtKB-SubCell"/>
</dbReference>
<dbReference type="EMBL" id="HBNS01060762">
    <property type="protein sequence ID" value="CAE4668095.1"/>
    <property type="molecule type" value="Transcribed_RNA"/>
</dbReference>
<dbReference type="InterPro" id="IPR002219">
    <property type="entry name" value="PKC_DAG/PE"/>
</dbReference>
<dbReference type="GO" id="GO:1903078">
    <property type="term" value="P:positive regulation of protein localization to plasma membrane"/>
    <property type="evidence" value="ECO:0007669"/>
    <property type="project" value="TreeGrafter"/>
</dbReference>
<evidence type="ECO:0000256" key="6">
    <source>
        <dbReference type="ARBA" id="ARBA00022737"/>
    </source>
</evidence>
<dbReference type="GO" id="GO:0005737">
    <property type="term" value="C:cytoplasm"/>
    <property type="evidence" value="ECO:0007669"/>
    <property type="project" value="UniProtKB-SubCell"/>
</dbReference>
<keyword evidence="11" id="KW-1133">Transmembrane helix</keyword>
<dbReference type="Gene3D" id="3.30.60.20">
    <property type="match status" value="1"/>
</dbReference>
<feature type="transmembrane region" description="Helical" evidence="11">
    <location>
        <begin position="253"/>
        <end position="275"/>
    </location>
</feature>
<feature type="region of interest" description="Disordered" evidence="10">
    <location>
        <begin position="1"/>
        <end position="37"/>
    </location>
</feature>
<keyword evidence="11" id="KW-0812">Transmembrane</keyword>
<comment type="subcellular location">
    <subcellularLocation>
        <location evidence="1">Cell membrane</location>
        <topology evidence="1">Peripheral membrane protein</topology>
        <orientation evidence="1">Cytoplasmic side</orientation>
    </subcellularLocation>
    <subcellularLocation>
        <location evidence="2">Cytoplasm</location>
    </subcellularLocation>
</comment>
<keyword evidence="9 11" id="KW-0472">Membrane</keyword>
<sequence>MNAFSKAKGDKGSSTTTPTIENAPLSPKKRAADEGISPKNQKILIADGTLPKIEFKPPTKATRQSTCDQAHAFKPHTYSAPTHCDICSGLLVGLWMQGLRCTTCGMNVHQGEGLEGHDDCRAEALCTPCNSTSFSETARMSFREKIRGIANVPIHDIKQQLDKDVKAQAKRAIVKTAVEEERSKNLKRVKDRLVPFIETMDDIESRGEFRTFLFLMRYQLFFAIVTGAVAHVSFAIVLCPRNGVLKLASLNGIAIHTTTVLFSLHATIFAVSLLLNRVTMMFRRKVNLANQFLIDVFRIEAERDLGVSIEGASTRAGNWSQRIVWTAFAMWYATAIVWYRIQPPLVEPVGATRHLLTVGSCFACIVVVIGIVCLYVQSGTEVSPIPSSSADPQKQKSKSVGIEKQNSISLGAKKQIKSSVRHEEQNSSTSHPEKQKSGLVGPEKWSLKRTRSNGSSDDFIFVEDEKR</sequence>
<feature type="transmembrane region" description="Helical" evidence="11">
    <location>
        <begin position="323"/>
        <end position="341"/>
    </location>
</feature>
<dbReference type="InterPro" id="IPR039688">
    <property type="entry name" value="STAC1/2/3"/>
</dbReference>
<keyword evidence="3" id="KW-1003">Cell membrane</keyword>
<dbReference type="AlphaFoldDB" id="A0A7S4T9N6"/>